<sequence length="178" mass="18922">MASKGKAPPPLLSRPPPDPPPLMSPLIPLESLILTEPPDPPDATFTLIQIPFVDESHKSSSQSVSQVVDLALGSSIGVALGVSMSNSVHRTLVSSSMYQRPRTLFPIGQCRVTRALLFSLQDIFVDMSGSPSPKLNCNVSLPGSPSSKPVSIARQGQRRKQSTFSPSKSGQTSTKESS</sequence>
<reference evidence="2 3" key="1">
    <citation type="submission" date="2022-03" db="EMBL/GenBank/DDBJ databases">
        <authorList>
            <person name="Macdonald S."/>
            <person name="Ahmed S."/>
            <person name="Newling K."/>
        </authorList>
    </citation>
    <scope>NUCLEOTIDE SEQUENCE [LARGE SCALE GENOMIC DNA]</scope>
</reference>
<evidence type="ECO:0000313" key="3">
    <source>
        <dbReference type="Proteomes" id="UP001642260"/>
    </source>
</evidence>
<protein>
    <submittedName>
        <fullName evidence="2">Uncharacterized protein</fullName>
    </submittedName>
</protein>
<feature type="compositionally biased region" description="Polar residues" evidence="1">
    <location>
        <begin position="162"/>
        <end position="178"/>
    </location>
</feature>
<proteinExistence type="predicted"/>
<dbReference type="Proteomes" id="UP001642260">
    <property type="component" value="Unassembled WGS sequence"/>
</dbReference>
<feature type="compositionally biased region" description="Polar residues" evidence="1">
    <location>
        <begin position="139"/>
        <end position="149"/>
    </location>
</feature>
<accession>A0ABC8LEG1</accession>
<dbReference type="EMBL" id="CAKOAT010532932">
    <property type="protein sequence ID" value="CAH8381925.1"/>
    <property type="molecule type" value="Genomic_DNA"/>
</dbReference>
<evidence type="ECO:0000256" key="1">
    <source>
        <dbReference type="SAM" id="MobiDB-lite"/>
    </source>
</evidence>
<gene>
    <name evidence="2" type="ORF">ERUC_LOCUS34408</name>
</gene>
<feature type="compositionally biased region" description="Pro residues" evidence="1">
    <location>
        <begin position="7"/>
        <end position="23"/>
    </location>
</feature>
<feature type="region of interest" description="Disordered" evidence="1">
    <location>
        <begin position="139"/>
        <end position="178"/>
    </location>
</feature>
<feature type="region of interest" description="Disordered" evidence="1">
    <location>
        <begin position="1"/>
        <end position="25"/>
    </location>
</feature>
<organism evidence="2 3">
    <name type="scientific">Eruca vesicaria subsp. sativa</name>
    <name type="common">Garden rocket</name>
    <name type="synonym">Eruca sativa</name>
    <dbReference type="NCBI Taxonomy" id="29727"/>
    <lineage>
        <taxon>Eukaryota</taxon>
        <taxon>Viridiplantae</taxon>
        <taxon>Streptophyta</taxon>
        <taxon>Embryophyta</taxon>
        <taxon>Tracheophyta</taxon>
        <taxon>Spermatophyta</taxon>
        <taxon>Magnoliopsida</taxon>
        <taxon>eudicotyledons</taxon>
        <taxon>Gunneridae</taxon>
        <taxon>Pentapetalae</taxon>
        <taxon>rosids</taxon>
        <taxon>malvids</taxon>
        <taxon>Brassicales</taxon>
        <taxon>Brassicaceae</taxon>
        <taxon>Brassiceae</taxon>
        <taxon>Eruca</taxon>
    </lineage>
</organism>
<name>A0ABC8LEG1_ERUVS</name>
<dbReference type="AlphaFoldDB" id="A0ABC8LEG1"/>
<keyword evidence="3" id="KW-1185">Reference proteome</keyword>
<evidence type="ECO:0000313" key="2">
    <source>
        <dbReference type="EMBL" id="CAH8381925.1"/>
    </source>
</evidence>
<comment type="caution">
    <text evidence="2">The sequence shown here is derived from an EMBL/GenBank/DDBJ whole genome shotgun (WGS) entry which is preliminary data.</text>
</comment>